<evidence type="ECO:0000313" key="2">
    <source>
        <dbReference type="Proteomes" id="UP000245657"/>
    </source>
</evidence>
<evidence type="ECO:0008006" key="3">
    <source>
        <dbReference type="Google" id="ProtNLM"/>
    </source>
</evidence>
<dbReference type="Proteomes" id="UP000245657">
    <property type="component" value="Unassembled WGS sequence"/>
</dbReference>
<dbReference type="AlphaFoldDB" id="A0A2V2MYM2"/>
<proteinExistence type="predicted"/>
<dbReference type="EMBL" id="QGMY01000003">
    <property type="protein sequence ID" value="PWR73234.1"/>
    <property type="molecule type" value="Genomic_DNA"/>
</dbReference>
<name>A0A2V2MYM2_9EURY</name>
<sequence length="269" mass="30109">MIKPTRFGAGCLLTQPEVFPSVAELLDNEAIGHIQLLVIPQSDVTFQTNIEIFEPYSGKIRIHAPHHFHQVNPCDPDLYSSGIFNIRDHIESAMSQTLESADRTGSEIIVLHAGRYRHGQKEEAIARFHNFLDLYPDPRYILESLPDLQRGPTYLGTTPDELKILGAGTVKGVCPDFPHLWCTSKVRDIPYLDLLDGMAQLGMKFSHLSGSPGPDSDRQHLLFDDPDNIFNLGLLRSFLTVHKDLELSLEFPVDDPAIIMRQVAIGSEC</sequence>
<organism evidence="1 2">
    <name type="scientific">Methanospirillum lacunae</name>
    <dbReference type="NCBI Taxonomy" id="668570"/>
    <lineage>
        <taxon>Archaea</taxon>
        <taxon>Methanobacteriati</taxon>
        <taxon>Methanobacteriota</taxon>
        <taxon>Stenosarchaea group</taxon>
        <taxon>Methanomicrobia</taxon>
        <taxon>Methanomicrobiales</taxon>
        <taxon>Methanospirillaceae</taxon>
        <taxon>Methanospirillum</taxon>
    </lineage>
</organism>
<dbReference type="RefSeq" id="WP_109967888.1">
    <property type="nucleotide sequence ID" value="NZ_CP176093.1"/>
</dbReference>
<evidence type="ECO:0000313" key="1">
    <source>
        <dbReference type="EMBL" id="PWR73234.1"/>
    </source>
</evidence>
<gene>
    <name evidence="1" type="ORF">DK846_05265</name>
</gene>
<keyword evidence="2" id="KW-1185">Reference proteome</keyword>
<protein>
    <recommendedName>
        <fullName evidence="3">Xylose isomerase</fullName>
    </recommendedName>
</protein>
<reference evidence="1 2" key="1">
    <citation type="submission" date="2018-05" db="EMBL/GenBank/DDBJ databases">
        <title>Draft genome of Methanospirillum lacunae Ki8-1.</title>
        <authorList>
            <person name="Dueholm M.S."/>
            <person name="Nielsen P.H."/>
            <person name="Bakmann L.F."/>
            <person name="Otzen D.E."/>
        </authorList>
    </citation>
    <scope>NUCLEOTIDE SEQUENCE [LARGE SCALE GENOMIC DNA]</scope>
    <source>
        <strain evidence="1 2">Ki8-1</strain>
    </source>
</reference>
<dbReference type="GeneID" id="97549962"/>
<dbReference type="InterPro" id="IPR036237">
    <property type="entry name" value="Xyl_isomerase-like_sf"/>
</dbReference>
<comment type="caution">
    <text evidence="1">The sequence shown here is derived from an EMBL/GenBank/DDBJ whole genome shotgun (WGS) entry which is preliminary data.</text>
</comment>
<accession>A0A2V2MYM2</accession>
<dbReference type="SUPFAM" id="SSF51658">
    <property type="entry name" value="Xylose isomerase-like"/>
    <property type="match status" value="1"/>
</dbReference>
<dbReference type="OrthoDB" id="106897at2157"/>
<dbReference type="Gene3D" id="3.20.20.150">
    <property type="entry name" value="Divalent-metal-dependent TIM barrel enzymes"/>
    <property type="match status" value="1"/>
</dbReference>